<dbReference type="EMBL" id="BEGY01000023">
    <property type="protein sequence ID" value="GAX77296.1"/>
    <property type="molecule type" value="Genomic_DNA"/>
</dbReference>
<protein>
    <submittedName>
        <fullName evidence="1">Uncharacterized protein</fullName>
    </submittedName>
</protein>
<comment type="caution">
    <text evidence="1">The sequence shown here is derived from an EMBL/GenBank/DDBJ whole genome shotgun (WGS) entry which is preliminary data.</text>
</comment>
<proteinExistence type="predicted"/>
<evidence type="ECO:0000313" key="2">
    <source>
        <dbReference type="Proteomes" id="UP000232323"/>
    </source>
</evidence>
<name>A0A250X2L7_9CHLO</name>
<reference evidence="1 2" key="1">
    <citation type="submission" date="2017-08" db="EMBL/GenBank/DDBJ databases">
        <title>Acidophilic green algal genome provides insights into adaptation to an acidic environment.</title>
        <authorList>
            <person name="Hirooka S."/>
            <person name="Hirose Y."/>
            <person name="Kanesaki Y."/>
            <person name="Higuchi S."/>
            <person name="Fujiwara T."/>
            <person name="Onuma R."/>
            <person name="Era A."/>
            <person name="Ohbayashi R."/>
            <person name="Uzuka A."/>
            <person name="Nozaki H."/>
            <person name="Yoshikawa H."/>
            <person name="Miyagishima S.Y."/>
        </authorList>
    </citation>
    <scope>NUCLEOTIDE SEQUENCE [LARGE SCALE GENOMIC DNA]</scope>
    <source>
        <strain evidence="1 2">NIES-2499</strain>
    </source>
</reference>
<accession>A0A250X2L7</accession>
<gene>
    <name evidence="1" type="ORF">CEUSTIGMA_g4742.t1</name>
</gene>
<sequence>METDCPLLSVPLPVDAESDHEQDISRDDHCTIELNAEDDEDIAPSTDYDRVRKGLCKGNGTSSWFSVFKMHPATASLSNVDQVAESTLVELKDEHGLRILKDGTVNRYMLAVTDFSEGRLSGTRQLNAVQLSSKAGSYSTSVSMVTTGPQNLQSPLIEESGEVCEDSDCNSSELDEMAGKYNSYNEPIDSDASLRKQGYNSFGRHLRYLLMNPLRRYTQIEAEEMEKYICNAKENMMETEGQNISKEGCQLRAQRRLQYIRAQARKAIMECNAFKGTLEERLEQHNAMLYVLHPLHTTKPEEGKDLPVRCCAQDCYGNSCEGLWRLLHQAFGKTGDEGIDEVYEKC</sequence>
<evidence type="ECO:0000313" key="1">
    <source>
        <dbReference type="EMBL" id="GAX77296.1"/>
    </source>
</evidence>
<dbReference type="Proteomes" id="UP000232323">
    <property type="component" value="Unassembled WGS sequence"/>
</dbReference>
<organism evidence="1 2">
    <name type="scientific">Chlamydomonas eustigma</name>
    <dbReference type="NCBI Taxonomy" id="1157962"/>
    <lineage>
        <taxon>Eukaryota</taxon>
        <taxon>Viridiplantae</taxon>
        <taxon>Chlorophyta</taxon>
        <taxon>core chlorophytes</taxon>
        <taxon>Chlorophyceae</taxon>
        <taxon>CS clade</taxon>
        <taxon>Chlamydomonadales</taxon>
        <taxon>Chlamydomonadaceae</taxon>
        <taxon>Chlamydomonas</taxon>
    </lineage>
</organism>
<keyword evidence="2" id="KW-1185">Reference proteome</keyword>
<dbReference type="AlphaFoldDB" id="A0A250X2L7"/>